<dbReference type="EMBL" id="CADCUG010000067">
    <property type="protein sequence ID" value="CAA9333921.1"/>
    <property type="molecule type" value="Genomic_DNA"/>
</dbReference>
<dbReference type="AlphaFoldDB" id="A0A6J4LK65"/>
<protein>
    <submittedName>
        <fullName evidence="1">Uncharacterized protein</fullName>
    </submittedName>
</protein>
<proteinExistence type="predicted"/>
<evidence type="ECO:0000313" key="1">
    <source>
        <dbReference type="EMBL" id="CAA9333921.1"/>
    </source>
</evidence>
<reference evidence="1" key="1">
    <citation type="submission" date="2020-02" db="EMBL/GenBank/DDBJ databases">
        <authorList>
            <person name="Meier V. D."/>
        </authorList>
    </citation>
    <scope>NUCLEOTIDE SEQUENCE</scope>
    <source>
        <strain evidence="1">AVDCRST_MAG29</strain>
    </source>
</reference>
<gene>
    <name evidence="1" type="ORF">AVDCRST_MAG29-1203</name>
</gene>
<sequence>MLTVVRATAANGASVTIAETVVPSALAISPAPPTLARTVQQTL</sequence>
<organism evidence="1">
    <name type="scientific">uncultured Nocardioidaceae bacterium</name>
    <dbReference type="NCBI Taxonomy" id="253824"/>
    <lineage>
        <taxon>Bacteria</taxon>
        <taxon>Bacillati</taxon>
        <taxon>Actinomycetota</taxon>
        <taxon>Actinomycetes</taxon>
        <taxon>Propionibacteriales</taxon>
        <taxon>Nocardioidaceae</taxon>
        <taxon>environmental samples</taxon>
    </lineage>
</organism>
<name>A0A6J4LK65_9ACTN</name>
<accession>A0A6J4LK65</accession>